<dbReference type="InterPro" id="IPR000387">
    <property type="entry name" value="Tyr_Pase_dom"/>
</dbReference>
<proteinExistence type="predicted"/>
<dbReference type="CDD" id="cd14498">
    <property type="entry name" value="DSP"/>
    <property type="match status" value="1"/>
</dbReference>
<reference evidence="2" key="1">
    <citation type="submission" date="2016-07" db="EMBL/GenBank/DDBJ databases">
        <title>Microvirga ossetica sp. nov. a new species of rhizobia isolated from root nodules of the legume species Vicia alpestris Steven originated from North Ossetia region in the Caucasus.</title>
        <authorList>
            <person name="Safronova V.I."/>
            <person name="Kuznetsova I.G."/>
            <person name="Sazanova A.L."/>
            <person name="Belimov A."/>
            <person name="Andronov E."/>
            <person name="Osledkin Y.S."/>
            <person name="Onishchuk O.P."/>
            <person name="Kurchak O.N."/>
            <person name="Shaposhnikov A.I."/>
            <person name="Willems A."/>
            <person name="Tikhonovich I.A."/>
        </authorList>
    </citation>
    <scope>NUCLEOTIDE SEQUENCE [LARGE SCALE GENOMIC DNA]</scope>
    <source>
        <strain evidence="2">V5/3M</strain>
    </source>
</reference>
<name>A0A1B2EB81_9HYPH</name>
<dbReference type="OrthoDB" id="8016560at2"/>
<evidence type="ECO:0000259" key="1">
    <source>
        <dbReference type="PROSITE" id="PS50056"/>
    </source>
</evidence>
<organism evidence="2">
    <name type="scientific">Microvirga ossetica</name>
    <dbReference type="NCBI Taxonomy" id="1882682"/>
    <lineage>
        <taxon>Bacteria</taxon>
        <taxon>Pseudomonadati</taxon>
        <taxon>Pseudomonadota</taxon>
        <taxon>Alphaproteobacteria</taxon>
        <taxon>Hyphomicrobiales</taxon>
        <taxon>Methylobacteriaceae</taxon>
        <taxon>Microvirga</taxon>
    </lineage>
</organism>
<sequence length="207" mass="23023">MATQFNFPRPPMSLIVDDLPSFGVKLFVGDANAASDKELLESNDIAIVVNCAVNLDIDYTAGVGASDIASPHGPVRNYKLGLIDDAGNPDTMLLAGYYLLDGALHQQLPDRFTYPHRRRGNVLLHCRGGRSRSVILAALYIHIQLPDRFPTLDAAIDHLRVKRELHPDEWMETPKPMLIEAARHAAAWIRRIEHEKHPAPQPVSSNQ</sequence>
<dbReference type="InterPro" id="IPR029021">
    <property type="entry name" value="Prot-tyrosine_phosphatase-like"/>
</dbReference>
<accession>A0A1B2EB81</accession>
<dbReference type="AlphaFoldDB" id="A0A1B2EB81"/>
<dbReference type="RefSeq" id="WP_099508217.1">
    <property type="nucleotide sequence ID" value="NZ_CP016616.1"/>
</dbReference>
<dbReference type="SUPFAM" id="SSF52799">
    <property type="entry name" value="(Phosphotyrosine protein) phosphatases II"/>
    <property type="match status" value="1"/>
</dbReference>
<gene>
    <name evidence="2" type="ORF">BB934_02485</name>
</gene>
<dbReference type="Gene3D" id="3.90.190.10">
    <property type="entry name" value="Protein tyrosine phosphatase superfamily"/>
    <property type="match status" value="1"/>
</dbReference>
<feature type="domain" description="Tyrosine specific protein phosphatases" evidence="1">
    <location>
        <begin position="122"/>
        <end position="163"/>
    </location>
</feature>
<evidence type="ECO:0000313" key="2">
    <source>
        <dbReference type="EMBL" id="ANY77221.1"/>
    </source>
</evidence>
<dbReference type="PROSITE" id="PS50056">
    <property type="entry name" value="TYR_PHOSPHATASE_2"/>
    <property type="match status" value="1"/>
</dbReference>
<dbReference type="EMBL" id="CP016616">
    <property type="protein sequence ID" value="ANY77221.1"/>
    <property type="molecule type" value="Genomic_DNA"/>
</dbReference>
<protein>
    <submittedName>
        <fullName evidence="2">Protein phosphatase</fullName>
    </submittedName>
</protein>
<dbReference type="KEGG" id="moc:BB934_02485"/>